<proteinExistence type="predicted"/>
<evidence type="ECO:0000313" key="1">
    <source>
        <dbReference type="EMBL" id="CAG5120110.1"/>
    </source>
</evidence>
<dbReference type="PANTHER" id="PTHR46464:SF1">
    <property type="entry name" value="ANKYRIN AND ARMADILLO REPEAT-CONTAINING PROTEIN"/>
    <property type="match status" value="1"/>
</dbReference>
<gene>
    <name evidence="1" type="ORF">CUNI_LOCUS5668</name>
</gene>
<dbReference type="InterPro" id="IPR043379">
    <property type="entry name" value="ANKAR"/>
</dbReference>
<dbReference type="AlphaFoldDB" id="A0A8S3YY71"/>
<dbReference type="PANTHER" id="PTHR46464">
    <property type="entry name" value="ANK_REP_REGION DOMAIN-CONTAINING PROTEIN"/>
    <property type="match status" value="1"/>
</dbReference>
<protein>
    <submittedName>
        <fullName evidence="1">Uncharacterized protein</fullName>
    </submittedName>
</protein>
<dbReference type="Proteomes" id="UP000678393">
    <property type="component" value="Unassembled WGS sequence"/>
</dbReference>
<name>A0A8S3YY71_9EUPU</name>
<organism evidence="1 2">
    <name type="scientific">Candidula unifasciata</name>
    <dbReference type="NCBI Taxonomy" id="100452"/>
    <lineage>
        <taxon>Eukaryota</taxon>
        <taxon>Metazoa</taxon>
        <taxon>Spiralia</taxon>
        <taxon>Lophotrochozoa</taxon>
        <taxon>Mollusca</taxon>
        <taxon>Gastropoda</taxon>
        <taxon>Heterobranchia</taxon>
        <taxon>Euthyneura</taxon>
        <taxon>Panpulmonata</taxon>
        <taxon>Eupulmonata</taxon>
        <taxon>Stylommatophora</taxon>
        <taxon>Helicina</taxon>
        <taxon>Helicoidea</taxon>
        <taxon>Geomitridae</taxon>
        <taxon>Candidula</taxon>
    </lineage>
</organism>
<comment type="caution">
    <text evidence="1">The sequence shown here is derived from an EMBL/GenBank/DDBJ whole genome shotgun (WGS) entry which is preliminary data.</text>
</comment>
<evidence type="ECO:0000313" key="2">
    <source>
        <dbReference type="Proteomes" id="UP000678393"/>
    </source>
</evidence>
<accession>A0A8S3YY71</accession>
<keyword evidence="2" id="KW-1185">Reference proteome</keyword>
<sequence length="286" mass="33483">MTLGVDEEEEYNSSARMALAFLDRFERYDSQELLFQFITHWFIGSEVEQPSEGSTHISTTDMPLADNLAVILFPMKCDIAPFCYREVHSIIRELTVGMFVLKQTPFITLDANYDKSTTCSMPPAYMDTLIGQLLTNVDYMMKGLWHGAYIPKEKRLKFTERWRMHLDVNMQGKPETRKPLVSEFVSSGLIDITKDPDYARVYDDLPVDIPNDEEMAQEREFFMSHIDNLSMQMTLFQEHMENYKNLYLVNSRYNISSIIRLIDTQIDSVGYERLKTRMQMHQDVIE</sequence>
<reference evidence="1" key="1">
    <citation type="submission" date="2021-04" db="EMBL/GenBank/DDBJ databases">
        <authorList>
            <consortium name="Molecular Ecology Group"/>
        </authorList>
    </citation>
    <scope>NUCLEOTIDE SEQUENCE</scope>
</reference>
<dbReference type="OrthoDB" id="1683831at2759"/>
<dbReference type="EMBL" id="CAJHNH020000835">
    <property type="protein sequence ID" value="CAG5120110.1"/>
    <property type="molecule type" value="Genomic_DNA"/>
</dbReference>
<feature type="non-terminal residue" evidence="1">
    <location>
        <position position="286"/>
    </location>
</feature>